<name>A0A420DVI5_9FLAO</name>
<feature type="domain" description="ASPIC/UnbV" evidence="2">
    <location>
        <begin position="438"/>
        <end position="503"/>
    </location>
</feature>
<protein>
    <submittedName>
        <fullName evidence="4">Putative secreted protein (Por secretion system target)</fullName>
    </submittedName>
</protein>
<dbReference type="Pfam" id="PF13517">
    <property type="entry name" value="FG-GAP_3"/>
    <property type="match status" value="2"/>
</dbReference>
<dbReference type="SUPFAM" id="SSF48317">
    <property type="entry name" value="Acid phosphatase/Vanadium-dependent haloperoxidase"/>
    <property type="match status" value="1"/>
</dbReference>
<dbReference type="InterPro" id="IPR026444">
    <property type="entry name" value="Secre_tail"/>
</dbReference>
<dbReference type="InterPro" id="IPR028994">
    <property type="entry name" value="Integrin_alpha_N"/>
</dbReference>
<evidence type="ECO:0000256" key="1">
    <source>
        <dbReference type="ARBA" id="ARBA00022729"/>
    </source>
</evidence>
<evidence type="ECO:0000313" key="4">
    <source>
        <dbReference type="EMBL" id="RKE98232.1"/>
    </source>
</evidence>
<evidence type="ECO:0000313" key="5">
    <source>
        <dbReference type="Proteomes" id="UP000284892"/>
    </source>
</evidence>
<dbReference type="Proteomes" id="UP000284892">
    <property type="component" value="Unassembled WGS sequence"/>
</dbReference>
<dbReference type="InterPro" id="IPR049283">
    <property type="entry name" value="DUF6851"/>
</dbReference>
<dbReference type="SUPFAM" id="SSF69318">
    <property type="entry name" value="Integrin alpha N-terminal domain"/>
    <property type="match status" value="1"/>
</dbReference>
<dbReference type="InterPro" id="IPR027039">
    <property type="entry name" value="Crtac1"/>
</dbReference>
<dbReference type="InterPro" id="IPR011519">
    <property type="entry name" value="UnbV_ASPIC"/>
</dbReference>
<proteinExistence type="predicted"/>
<sequence length="1336" mass="149822">MKFSCIVYVIILIQNPFVFSQNFQRIEAQSGLNLLENNTGVAVADYDGDNDLDIFVVAKQRDESDGDSMSQLFRNNNDGTFTDVTIEAGLTNLHPFEDSHRDDPLNTVVYQDYKWGVSWGDYDNDGDPDLFLTNAYRVMLFNNLGDGTFTNVTSNSGISDYNGCFNTSALWFDYNKDGLLDIYISDYRSSCGRNTLFKNNGNGTFSDVSNLFVSDGEGSMFTFMSVPIDVNNDGWLDLYLANDFGRNNLYINQNGNSFIEQSESFGLDDSRTGMGLSIGDYNNNGSFDIYLSNINANALYTDNGNNFFNNVASQMNVESGEWAWSPRFADFDLDGDEDLFVLNGYDNFYNHNIYFENLLNEGQNGFSNISTEINIDEFSYSLSNEAFDYDNDGDLEIFITNKEGSAFFYDNKTIDLSQPDNLHWFKIALQGTLSNRDAIGTTVSITTNNGTYHRYYHGASLFSQSLQPIHFGVGADDEILELKITWPLGLVETYTNLNVDETILAIEGQGYQTLNIQPSQRVVGCTNPNSCNYDVMAVIDDGSCTFLESSEISGNINSFYLQDEVYTYTLLDQSSQVNWDIIGGEIIETLSNNSIRVQWGLEQSGKIIASEYNTCSSQPVELLVDLDAPTPSVNGIHSVARLWNEALLEAIRGDFARPTVHARNLFHTSIAMYDAWAIYDNRARTYLIGNSIHNYSNFFNGFTTTETIEDARKKSISYAVYRLLTHRFSNSPSSTESIERFNLLMQTLGYDINNTSTDYSTGDSAALGNFIAESIINYGNTDGSREASSYDNSYYSPINTPLAPIQPGSGNITNPNRWQPLSLDTFIDQSGNLIIGETPEFLSPEWGNVLPFSLGSETKTNYERSGHNFSVYFDPGNPPFLNSSAETESSEAYKWGFTLVSIWGSHLDPNDNTMWDISPRSIGNIDISQFPNSFTEYPDFYNLLEGGDIGQGRSTNPITNAPYEQQIVPRGDYTRVLAEFWADGPDSETPPGHWFTLLNHVNDHPLFEKKLGGEGEILNPLEWDVKAYFTLGGTMHDAAIAAWSIKGWYDYIRPISAIRFMTDNGQSTDESIENYDISGIPLRDGYVEIVEDGDELEGREGEHIGKIKLYTWKGHDFIGDSDTDQAGVGWILAENWWPYQRPSFVTPPFAGFVSGHSTYSRAAAEVMTLLTGDEFFPGGYGEFIARKNEFLVFEEGPSMDIKLQWATYRDASDQCSLSRIWGGIHPPADDIPGRIIGKTLGINSYNYAVEYFDGKTPESIESNIYPNPVISNELFINNSQITDTFILFDIKGSNLQIDNIKYNPETKVTHLKFPQSISTGIYILRMNNDNTILIFK</sequence>
<evidence type="ECO:0000259" key="3">
    <source>
        <dbReference type="Pfam" id="PF21167"/>
    </source>
</evidence>
<dbReference type="Pfam" id="PF07593">
    <property type="entry name" value="UnbV_ASPIC"/>
    <property type="match status" value="1"/>
</dbReference>
<dbReference type="RefSeq" id="WP_120199457.1">
    <property type="nucleotide sequence ID" value="NZ_RAQJ01000001.1"/>
</dbReference>
<dbReference type="NCBIfam" id="TIGR04183">
    <property type="entry name" value="Por_Secre_tail"/>
    <property type="match status" value="1"/>
</dbReference>
<dbReference type="Gene3D" id="1.10.606.10">
    <property type="entry name" value="Vanadium-containing Chloroperoxidase, domain 2"/>
    <property type="match status" value="1"/>
</dbReference>
<dbReference type="GO" id="GO:0004601">
    <property type="term" value="F:peroxidase activity"/>
    <property type="evidence" value="ECO:0007669"/>
    <property type="project" value="InterPro"/>
</dbReference>
<dbReference type="EMBL" id="RAQJ01000001">
    <property type="protein sequence ID" value="RKE98232.1"/>
    <property type="molecule type" value="Genomic_DNA"/>
</dbReference>
<accession>A0A420DVI5</accession>
<dbReference type="InterPro" id="IPR016119">
    <property type="entry name" value="Br/Cl_peroxidase_C"/>
</dbReference>
<feature type="domain" description="DUF6851" evidence="3">
    <location>
        <begin position="670"/>
        <end position="820"/>
    </location>
</feature>
<evidence type="ECO:0000259" key="2">
    <source>
        <dbReference type="Pfam" id="PF07593"/>
    </source>
</evidence>
<keyword evidence="5" id="KW-1185">Reference proteome</keyword>
<comment type="caution">
    <text evidence="4">The sequence shown here is derived from an EMBL/GenBank/DDBJ whole genome shotgun (WGS) entry which is preliminary data.</text>
</comment>
<dbReference type="PANTHER" id="PTHR16026:SF0">
    <property type="entry name" value="CARTILAGE ACIDIC PROTEIN 1"/>
    <property type="match status" value="1"/>
</dbReference>
<organism evidence="4 5">
    <name type="scientific">Ichthyenterobacterium magnum</name>
    <dbReference type="NCBI Taxonomy" id="1230530"/>
    <lineage>
        <taxon>Bacteria</taxon>
        <taxon>Pseudomonadati</taxon>
        <taxon>Bacteroidota</taxon>
        <taxon>Flavobacteriia</taxon>
        <taxon>Flavobacteriales</taxon>
        <taxon>Flavobacteriaceae</taxon>
        <taxon>Ichthyenterobacterium</taxon>
    </lineage>
</organism>
<reference evidence="4 5" key="1">
    <citation type="submission" date="2018-09" db="EMBL/GenBank/DDBJ databases">
        <title>Genomic Encyclopedia of Archaeal and Bacterial Type Strains, Phase II (KMG-II): from individual species to whole genera.</title>
        <authorList>
            <person name="Goeker M."/>
        </authorList>
    </citation>
    <scope>NUCLEOTIDE SEQUENCE [LARGE SCALE GENOMIC DNA]</scope>
    <source>
        <strain evidence="4 5">DSM 26283</strain>
    </source>
</reference>
<dbReference type="Gene3D" id="2.130.10.130">
    <property type="entry name" value="Integrin alpha, N-terminal"/>
    <property type="match status" value="1"/>
</dbReference>
<gene>
    <name evidence="4" type="ORF">BXY80_0308</name>
</gene>
<dbReference type="InterPro" id="IPR036938">
    <property type="entry name" value="PAP2/HPO_sf"/>
</dbReference>
<dbReference type="OrthoDB" id="9780455at2"/>
<dbReference type="InterPro" id="IPR013517">
    <property type="entry name" value="FG-GAP"/>
</dbReference>
<dbReference type="PANTHER" id="PTHR16026">
    <property type="entry name" value="CARTILAGE ACIDIC PROTEIN 1"/>
    <property type="match status" value="1"/>
</dbReference>
<dbReference type="Pfam" id="PF21167">
    <property type="entry name" value="DUF6851"/>
    <property type="match status" value="1"/>
</dbReference>
<dbReference type="CDD" id="cd03398">
    <property type="entry name" value="PAP2_haloperoxidase"/>
    <property type="match status" value="1"/>
</dbReference>
<keyword evidence="1" id="KW-0732">Signal</keyword>